<evidence type="ECO:0000313" key="3">
    <source>
        <dbReference type="Proteomes" id="UP001164286"/>
    </source>
</evidence>
<dbReference type="GeneID" id="77730445"/>
<protein>
    <submittedName>
        <fullName evidence="2">Uncharacterized protein</fullName>
    </submittedName>
</protein>
<proteinExistence type="predicted"/>
<dbReference type="AlphaFoldDB" id="A0AA38LTC0"/>
<evidence type="ECO:0000313" key="2">
    <source>
        <dbReference type="EMBL" id="KAI9632431.1"/>
    </source>
</evidence>
<dbReference type="Proteomes" id="UP001164286">
    <property type="component" value="Unassembled WGS sequence"/>
</dbReference>
<feature type="region of interest" description="Disordered" evidence="1">
    <location>
        <begin position="1"/>
        <end position="115"/>
    </location>
</feature>
<organism evidence="2 3">
    <name type="scientific">Dioszegia hungarica</name>
    <dbReference type="NCBI Taxonomy" id="4972"/>
    <lineage>
        <taxon>Eukaryota</taxon>
        <taxon>Fungi</taxon>
        <taxon>Dikarya</taxon>
        <taxon>Basidiomycota</taxon>
        <taxon>Agaricomycotina</taxon>
        <taxon>Tremellomycetes</taxon>
        <taxon>Tremellales</taxon>
        <taxon>Bulleribasidiaceae</taxon>
        <taxon>Dioszegia</taxon>
    </lineage>
</organism>
<feature type="compositionally biased region" description="Basic and acidic residues" evidence="1">
    <location>
        <begin position="72"/>
        <end position="101"/>
    </location>
</feature>
<dbReference type="EMBL" id="JAKWFO010000014">
    <property type="protein sequence ID" value="KAI9632431.1"/>
    <property type="molecule type" value="Genomic_DNA"/>
</dbReference>
<feature type="compositionally biased region" description="Basic and acidic residues" evidence="1">
    <location>
        <begin position="11"/>
        <end position="30"/>
    </location>
</feature>
<gene>
    <name evidence="2" type="ORF">MKK02DRAFT_40734</name>
</gene>
<keyword evidence="3" id="KW-1185">Reference proteome</keyword>
<sequence length="115" mass="11764">MSAQTEPGHTSADHMKADGTPDMRFKENGGGEHGNQGGRLSGGFEEDGDGTSRLVTEGSGEDATYKPSAHGGKKEDGTDDKRMSSEHGFGGDKEAASEAGKKGGSASYENGGLTQ</sequence>
<reference evidence="2" key="1">
    <citation type="journal article" date="2022" name="G3 (Bethesda)">
        <title>High quality genome of the basidiomycete yeast Dioszegia hungarica PDD-24b-2 isolated from cloud water.</title>
        <authorList>
            <person name="Jarrige D."/>
            <person name="Haridas S."/>
            <person name="Bleykasten-Grosshans C."/>
            <person name="Joly M."/>
            <person name="Nadalig T."/>
            <person name="Sancelme M."/>
            <person name="Vuilleumier S."/>
            <person name="Grigoriev I.V."/>
            <person name="Amato P."/>
            <person name="Bringel F."/>
        </authorList>
    </citation>
    <scope>NUCLEOTIDE SEQUENCE</scope>
    <source>
        <strain evidence="2">PDD-24b-2</strain>
    </source>
</reference>
<accession>A0AA38LTC0</accession>
<feature type="compositionally biased region" description="Gly residues" evidence="1">
    <location>
        <begin position="31"/>
        <end position="41"/>
    </location>
</feature>
<name>A0AA38LTC0_9TREE</name>
<dbReference type="RefSeq" id="XP_052942208.1">
    <property type="nucleotide sequence ID" value="XM_053091240.1"/>
</dbReference>
<evidence type="ECO:0000256" key="1">
    <source>
        <dbReference type="SAM" id="MobiDB-lite"/>
    </source>
</evidence>
<comment type="caution">
    <text evidence="2">The sequence shown here is derived from an EMBL/GenBank/DDBJ whole genome shotgun (WGS) entry which is preliminary data.</text>
</comment>